<dbReference type="Proteomes" id="UP000244896">
    <property type="component" value="Chromosome"/>
</dbReference>
<evidence type="ECO:0000313" key="2">
    <source>
        <dbReference type="Proteomes" id="UP000244896"/>
    </source>
</evidence>
<dbReference type="CDD" id="cd16377">
    <property type="entry name" value="23S_rRNA_IVP_like"/>
    <property type="match status" value="1"/>
</dbReference>
<dbReference type="KEGG" id="elut:CKA38_01920"/>
<protein>
    <recommendedName>
        <fullName evidence="3">Four helix bundle protein</fullName>
    </recommendedName>
</protein>
<dbReference type="InterPro" id="IPR012657">
    <property type="entry name" value="23S_rRNA-intervening_sequence"/>
</dbReference>
<keyword evidence="2" id="KW-1185">Reference proteome</keyword>
<proteinExistence type="predicted"/>
<dbReference type="EMBL" id="CP023004">
    <property type="protein sequence ID" value="AWI08185.1"/>
    <property type="molecule type" value="Genomic_DNA"/>
</dbReference>
<dbReference type="PANTHER" id="PTHR38471">
    <property type="entry name" value="FOUR HELIX BUNDLE PROTEIN"/>
    <property type="match status" value="1"/>
</dbReference>
<dbReference type="PANTHER" id="PTHR38471:SF2">
    <property type="entry name" value="FOUR HELIX BUNDLE PROTEIN"/>
    <property type="match status" value="1"/>
</dbReference>
<name>A0A2U8E079_9BACT</name>
<dbReference type="Pfam" id="PF05635">
    <property type="entry name" value="23S_rRNA_IVP"/>
    <property type="match status" value="1"/>
</dbReference>
<dbReference type="SUPFAM" id="SSF158446">
    <property type="entry name" value="IVS-encoded protein-like"/>
    <property type="match status" value="1"/>
</dbReference>
<evidence type="ECO:0000313" key="1">
    <source>
        <dbReference type="EMBL" id="AWI08185.1"/>
    </source>
</evidence>
<dbReference type="NCBIfam" id="TIGR02436">
    <property type="entry name" value="four helix bundle protein"/>
    <property type="match status" value="1"/>
</dbReference>
<dbReference type="OrthoDB" id="9800370at2"/>
<evidence type="ECO:0008006" key="3">
    <source>
        <dbReference type="Google" id="ProtNLM"/>
    </source>
</evidence>
<sequence>MGLIRHYTDLIVWQKAFDFGCRIFELSRNWPREERYALTDQVRRSARSVSGNICESWAKRRYRAHFISKLTDADGELLESENWLRFARSHGYINQPEFDEHVELAREVGRMLGSMIRNPEPFLLSDDDKQS</sequence>
<dbReference type="InterPro" id="IPR036583">
    <property type="entry name" value="23S_rRNA_IVS_sf"/>
</dbReference>
<dbReference type="RefSeq" id="WP_108823990.1">
    <property type="nucleotide sequence ID" value="NZ_CP023004.1"/>
</dbReference>
<organism evidence="1 2">
    <name type="scientific">Ereboglobus luteus</name>
    <dbReference type="NCBI Taxonomy" id="1796921"/>
    <lineage>
        <taxon>Bacteria</taxon>
        <taxon>Pseudomonadati</taxon>
        <taxon>Verrucomicrobiota</taxon>
        <taxon>Opitutia</taxon>
        <taxon>Opitutales</taxon>
        <taxon>Opitutaceae</taxon>
        <taxon>Ereboglobus</taxon>
    </lineage>
</organism>
<dbReference type="Gene3D" id="1.20.1440.60">
    <property type="entry name" value="23S rRNA-intervening sequence"/>
    <property type="match status" value="1"/>
</dbReference>
<gene>
    <name evidence="1" type="ORF">CKA38_01920</name>
</gene>
<accession>A0A2U8E079</accession>
<reference evidence="1 2" key="1">
    <citation type="journal article" date="2018" name="Syst. Appl. Microbiol.">
        <title>Ereboglobus luteus gen. nov. sp. nov. from cockroach guts, and new insights into the oxygen relationship of the genera Opitutus and Didymococcus (Verrucomicrobia: Opitutaceae).</title>
        <authorList>
            <person name="Tegtmeier D."/>
            <person name="Belitz A."/>
            <person name="Radek R."/>
            <person name="Heimerl T."/>
            <person name="Brune A."/>
        </authorList>
    </citation>
    <scope>NUCLEOTIDE SEQUENCE [LARGE SCALE GENOMIC DNA]</scope>
    <source>
        <strain evidence="1 2">Ho45</strain>
    </source>
</reference>
<dbReference type="AlphaFoldDB" id="A0A2U8E079"/>